<dbReference type="RefSeq" id="WP_203761350.1">
    <property type="nucleotide sequence ID" value="NZ_BAAABO010000029.1"/>
</dbReference>
<comment type="caution">
    <text evidence="1">The sequence shown here is derived from an EMBL/GenBank/DDBJ whole genome shotgun (WGS) entry which is preliminary data.</text>
</comment>
<organism evidence="1 2">
    <name type="scientific">Paractinoplanes deccanensis</name>
    <dbReference type="NCBI Taxonomy" id="113561"/>
    <lineage>
        <taxon>Bacteria</taxon>
        <taxon>Bacillati</taxon>
        <taxon>Actinomycetota</taxon>
        <taxon>Actinomycetes</taxon>
        <taxon>Micromonosporales</taxon>
        <taxon>Micromonosporaceae</taxon>
        <taxon>Paractinoplanes</taxon>
    </lineage>
</organism>
<evidence type="ECO:0000313" key="2">
    <source>
        <dbReference type="Proteomes" id="UP000609879"/>
    </source>
</evidence>
<reference evidence="1 2" key="1">
    <citation type="submission" date="2021-01" db="EMBL/GenBank/DDBJ databases">
        <title>Whole genome shotgun sequence of Actinoplanes deccanensis NBRC 13994.</title>
        <authorList>
            <person name="Komaki H."/>
            <person name="Tamura T."/>
        </authorList>
    </citation>
    <scope>NUCLEOTIDE SEQUENCE [LARGE SCALE GENOMIC DNA]</scope>
    <source>
        <strain evidence="1 2">NBRC 13994</strain>
    </source>
</reference>
<name>A0ABQ3Y0B2_9ACTN</name>
<dbReference type="EMBL" id="BOMI01000033">
    <property type="protein sequence ID" value="GID73431.1"/>
    <property type="molecule type" value="Genomic_DNA"/>
</dbReference>
<evidence type="ECO:0000313" key="1">
    <source>
        <dbReference type="EMBL" id="GID73431.1"/>
    </source>
</evidence>
<sequence>MRIIGAMETPDGRWRVEVVARGGGRREYQIRHDGVLIEYLAIASVQRILGEAGVDMADLVEVPVQGAA</sequence>
<dbReference type="Proteomes" id="UP000609879">
    <property type="component" value="Unassembled WGS sequence"/>
</dbReference>
<gene>
    <name evidence="1" type="ORF">Ade02nite_20720</name>
</gene>
<protein>
    <submittedName>
        <fullName evidence="1">Uncharacterized protein</fullName>
    </submittedName>
</protein>
<proteinExistence type="predicted"/>
<accession>A0ABQ3Y0B2</accession>
<keyword evidence="2" id="KW-1185">Reference proteome</keyword>